<evidence type="ECO:0000256" key="1">
    <source>
        <dbReference type="ARBA" id="ARBA00022475"/>
    </source>
</evidence>
<dbReference type="Pfam" id="PF04347">
    <property type="entry name" value="FliO"/>
    <property type="match status" value="1"/>
</dbReference>
<keyword evidence="8" id="KW-0732">Signal</keyword>
<accession>A0A2S0VT31</accession>
<evidence type="ECO:0000313" key="10">
    <source>
        <dbReference type="Proteomes" id="UP000244441"/>
    </source>
</evidence>
<keyword evidence="4 7" id="KW-0472">Membrane</keyword>
<dbReference type="GO" id="GO:0005886">
    <property type="term" value="C:plasma membrane"/>
    <property type="evidence" value="ECO:0007669"/>
    <property type="project" value="UniProtKB-SubCell"/>
</dbReference>
<keyword evidence="5 7" id="KW-0975">Bacterial flagellum</keyword>
<dbReference type="InterPro" id="IPR022781">
    <property type="entry name" value="Flagellar_biosynth_FliO"/>
</dbReference>
<feature type="transmembrane region" description="Helical" evidence="7">
    <location>
        <begin position="33"/>
        <end position="54"/>
    </location>
</feature>
<dbReference type="KEGG" id="cate:C2869_13435"/>
<evidence type="ECO:0000256" key="4">
    <source>
        <dbReference type="ARBA" id="ARBA00023136"/>
    </source>
</evidence>
<dbReference type="GO" id="GO:0044781">
    <property type="term" value="P:bacterial-type flagellum organization"/>
    <property type="evidence" value="ECO:0007669"/>
    <property type="project" value="UniProtKB-UniRule"/>
</dbReference>
<dbReference type="PANTHER" id="PTHR38766">
    <property type="entry name" value="FLAGELLAR PROTEIN FLIO"/>
    <property type="match status" value="1"/>
</dbReference>
<reference evidence="9 10" key="1">
    <citation type="submission" date="2018-01" db="EMBL/GenBank/DDBJ databases">
        <title>Genome sequence of a Cantenovulum-like bacteria.</title>
        <authorList>
            <person name="Tan W.R."/>
            <person name="Lau N.-S."/>
            <person name="Go F."/>
            <person name="Amirul A.-A.A."/>
        </authorList>
    </citation>
    <scope>NUCLEOTIDE SEQUENCE [LARGE SCALE GENOMIC DNA]</scope>
    <source>
        <strain evidence="9 10">CCB-QB4</strain>
    </source>
</reference>
<keyword evidence="10" id="KW-1185">Reference proteome</keyword>
<keyword evidence="9" id="KW-0282">Flagellum</keyword>
<dbReference type="InterPro" id="IPR052205">
    <property type="entry name" value="FliO/MopB"/>
</dbReference>
<gene>
    <name evidence="9" type="primary">fliO</name>
    <name evidence="9" type="ORF">C2869_13435</name>
</gene>
<evidence type="ECO:0000256" key="6">
    <source>
        <dbReference type="ARBA" id="ARBA00037937"/>
    </source>
</evidence>
<dbReference type="AlphaFoldDB" id="A0A2S0VT31"/>
<dbReference type="Proteomes" id="UP000244441">
    <property type="component" value="Chromosome"/>
</dbReference>
<dbReference type="PANTHER" id="PTHR38766:SF1">
    <property type="entry name" value="FLAGELLAR PROTEIN FLIO"/>
    <property type="match status" value="1"/>
</dbReference>
<keyword evidence="9" id="KW-0969">Cilium</keyword>
<dbReference type="GO" id="GO:0009425">
    <property type="term" value="C:bacterial-type flagellum basal body"/>
    <property type="evidence" value="ECO:0007669"/>
    <property type="project" value="UniProtKB-SubCell"/>
</dbReference>
<proteinExistence type="inferred from homology"/>
<evidence type="ECO:0000256" key="2">
    <source>
        <dbReference type="ARBA" id="ARBA00022692"/>
    </source>
</evidence>
<sequence length="134" mass="14756">MGCAVKRLLFAFCLFAIFPQARAQAAPTIETAIPTLLLSLLFVVFIIFVLAAVIKRSNLSTLGVKGLKVVTMLPLSTREKLVVVDVNGKQVLLGVTQHNINLIKELDEPLPQNVGNAVLNQSFKKIFEQVKQRD</sequence>
<dbReference type="EMBL" id="CP026604">
    <property type="protein sequence ID" value="AWB67378.1"/>
    <property type="molecule type" value="Genomic_DNA"/>
</dbReference>
<organism evidence="9 10">
    <name type="scientific">Saccharobesus litoralis</name>
    <dbReference type="NCBI Taxonomy" id="2172099"/>
    <lineage>
        <taxon>Bacteria</taxon>
        <taxon>Pseudomonadati</taxon>
        <taxon>Pseudomonadota</taxon>
        <taxon>Gammaproteobacteria</taxon>
        <taxon>Alteromonadales</taxon>
        <taxon>Alteromonadaceae</taxon>
        <taxon>Saccharobesus</taxon>
    </lineage>
</organism>
<comment type="subcellular location">
    <subcellularLocation>
        <location evidence="7">Cell membrane</location>
    </subcellularLocation>
    <subcellularLocation>
        <location evidence="7">Bacterial flagellum basal body</location>
    </subcellularLocation>
</comment>
<feature type="chain" id="PRO_5015633378" description="Flagellar protein" evidence="8">
    <location>
        <begin position="24"/>
        <end position="134"/>
    </location>
</feature>
<feature type="signal peptide" evidence="8">
    <location>
        <begin position="1"/>
        <end position="23"/>
    </location>
</feature>
<name>A0A2S0VT31_9ALTE</name>
<evidence type="ECO:0000256" key="5">
    <source>
        <dbReference type="ARBA" id="ARBA00023143"/>
    </source>
</evidence>
<protein>
    <recommendedName>
        <fullName evidence="7">Flagellar protein</fullName>
    </recommendedName>
</protein>
<comment type="similarity">
    <text evidence="6 7">Belongs to the FliO/MopB family.</text>
</comment>
<evidence type="ECO:0000256" key="8">
    <source>
        <dbReference type="SAM" id="SignalP"/>
    </source>
</evidence>
<keyword evidence="3 7" id="KW-1133">Transmembrane helix</keyword>
<evidence type="ECO:0000256" key="3">
    <source>
        <dbReference type="ARBA" id="ARBA00022989"/>
    </source>
</evidence>
<keyword evidence="2 7" id="KW-0812">Transmembrane</keyword>
<keyword evidence="1 7" id="KW-1003">Cell membrane</keyword>
<keyword evidence="9" id="KW-0966">Cell projection</keyword>
<evidence type="ECO:0000256" key="7">
    <source>
        <dbReference type="RuleBase" id="RU362064"/>
    </source>
</evidence>
<evidence type="ECO:0000313" key="9">
    <source>
        <dbReference type="EMBL" id="AWB67378.1"/>
    </source>
</evidence>
<dbReference type="NCBIfam" id="TIGR03500">
    <property type="entry name" value="FliO_TIGR"/>
    <property type="match status" value="1"/>
</dbReference>